<dbReference type="Proteomes" id="UP000062475">
    <property type="component" value="Chromosome"/>
</dbReference>
<dbReference type="EMBL" id="CP012176">
    <property type="protein sequence ID" value="AKV83374.1"/>
    <property type="molecule type" value="Genomic_DNA"/>
</dbReference>
<reference evidence="10 11" key="2">
    <citation type="journal article" date="2015" name="Genome Announc.">
        <title>Complete Genome Sequences of Evolved Arsenate-Resistant Metallosphaera sedula Strains.</title>
        <authorList>
            <person name="Ai C."/>
            <person name="McCarthy S."/>
            <person name="Schackwitz W."/>
            <person name="Martin J."/>
            <person name="Lipzen A."/>
            <person name="Blum P."/>
        </authorList>
    </citation>
    <scope>NUCLEOTIDE SEQUENCE [LARGE SCALE GENOMIC DNA]</scope>
    <source>
        <strain evidence="5 11">ARS120-1</strain>
        <strain evidence="6 10">ARS120-2</strain>
        <strain evidence="3 13">ARS50-1</strain>
        <strain evidence="4 12">ARS50-2</strain>
    </source>
</reference>
<keyword evidence="1" id="KW-0472">Membrane</keyword>
<evidence type="ECO:0000313" key="12">
    <source>
        <dbReference type="Proteomes" id="UP000062475"/>
    </source>
</evidence>
<evidence type="ECO:0008006" key="14">
    <source>
        <dbReference type="Google" id="ProtNLM"/>
    </source>
</evidence>
<dbReference type="EMBL" id="CP012175">
    <property type="protein sequence ID" value="AKV81136.1"/>
    <property type="molecule type" value="Genomic_DNA"/>
</dbReference>
<feature type="transmembrane region" description="Helical" evidence="1">
    <location>
        <begin position="12"/>
        <end position="29"/>
    </location>
</feature>
<evidence type="ECO:0000313" key="6">
    <source>
        <dbReference type="EMBL" id="AKV81136.1"/>
    </source>
</evidence>
<evidence type="ECO:0000313" key="5">
    <source>
        <dbReference type="EMBL" id="AKV78891.1"/>
    </source>
</evidence>
<evidence type="ECO:0000313" key="7">
    <source>
        <dbReference type="EMBL" id="AKV83374.1"/>
    </source>
</evidence>
<organism evidence="2 8">
    <name type="scientific">Metallosphaera sedula</name>
    <dbReference type="NCBI Taxonomy" id="43687"/>
    <lineage>
        <taxon>Archaea</taxon>
        <taxon>Thermoproteota</taxon>
        <taxon>Thermoprotei</taxon>
        <taxon>Sulfolobales</taxon>
        <taxon>Sulfolobaceae</taxon>
        <taxon>Metallosphaera</taxon>
    </lineage>
</organism>
<dbReference type="Proteomes" id="UP000068832">
    <property type="component" value="Chromosome"/>
</dbReference>
<gene>
    <name evidence="2" type="ORF">HA72_1396</name>
    <name evidence="3" type="ORF">MsedA_1414</name>
    <name evidence="4" type="ORF">MsedB_1416</name>
    <name evidence="5" type="ORF">MsedC_1414</name>
    <name evidence="6" type="ORF">MsedD_1415</name>
    <name evidence="7" type="ORF">MsedE_1420</name>
</gene>
<reference evidence="2 8" key="1">
    <citation type="journal article" date="2014" name="J. Bacteriol.">
        <title>Role of an Archaeal PitA Transporter in the Copper and Arsenic Resistance of Metallosphaera sedula, an Extreme Thermoacidophile.</title>
        <authorList>
            <person name="McCarthy S."/>
            <person name="Ai C."/>
            <person name="Wheaton G."/>
            <person name="Tevatia R."/>
            <person name="Eckrich V."/>
            <person name="Kelly R."/>
            <person name="Blum P."/>
        </authorList>
    </citation>
    <scope>NUCLEOTIDE SEQUENCE [LARGE SCALE GENOMIC DNA]</scope>
    <source>
        <strain evidence="2 8">CuR1</strain>
    </source>
</reference>
<evidence type="ECO:0000313" key="2">
    <source>
        <dbReference type="EMBL" id="AIM27538.1"/>
    </source>
</evidence>
<accession>A0A088E6D1</accession>
<evidence type="ECO:0000313" key="13">
    <source>
        <dbReference type="Proteomes" id="UP000068832"/>
    </source>
</evidence>
<dbReference type="AlphaFoldDB" id="A0A088E6D1"/>
<protein>
    <recommendedName>
        <fullName evidence="14">FUN14 family protein</fullName>
    </recommendedName>
</protein>
<dbReference type="RefSeq" id="WP_012021341.1">
    <property type="nucleotide sequence ID" value="NZ_CP008822.1"/>
</dbReference>
<dbReference type="EMBL" id="CP012173">
    <property type="protein sequence ID" value="AKV76639.1"/>
    <property type="molecule type" value="Genomic_DNA"/>
</dbReference>
<dbReference type="GeneID" id="91755896"/>
<evidence type="ECO:0000313" key="11">
    <source>
        <dbReference type="Proteomes" id="UP000062398"/>
    </source>
</evidence>
<dbReference type="Proteomes" id="UP000056255">
    <property type="component" value="Chromosome"/>
</dbReference>
<dbReference type="EMBL" id="CP008822">
    <property type="protein sequence ID" value="AIM27538.1"/>
    <property type="molecule type" value="Genomic_DNA"/>
</dbReference>
<dbReference type="Proteomes" id="UP000061362">
    <property type="component" value="Chromosome"/>
</dbReference>
<feature type="transmembrane region" description="Helical" evidence="1">
    <location>
        <begin position="36"/>
        <end position="57"/>
    </location>
</feature>
<dbReference type="EMBL" id="CP012174">
    <property type="protein sequence ID" value="AKV78891.1"/>
    <property type="molecule type" value="Genomic_DNA"/>
</dbReference>
<dbReference type="Proteomes" id="UP000062398">
    <property type="component" value="Chromosome"/>
</dbReference>
<evidence type="ECO:0000313" key="10">
    <source>
        <dbReference type="Proteomes" id="UP000061362"/>
    </source>
</evidence>
<dbReference type="PATRIC" id="fig|43687.5.peg.1517"/>
<evidence type="ECO:0000256" key="1">
    <source>
        <dbReference type="SAM" id="Phobius"/>
    </source>
</evidence>
<keyword evidence="1" id="KW-0812">Transmembrane</keyword>
<evidence type="ECO:0000313" key="8">
    <source>
        <dbReference type="Proteomes" id="UP000029084"/>
    </source>
</evidence>
<dbReference type="OrthoDB" id="28824at2157"/>
<dbReference type="EMBL" id="CP012172">
    <property type="protein sequence ID" value="AKV74400.1"/>
    <property type="molecule type" value="Genomic_DNA"/>
</dbReference>
<feature type="transmembrane region" description="Helical" evidence="1">
    <location>
        <begin position="77"/>
        <end position="98"/>
    </location>
</feature>
<sequence length="100" mass="10345">MTSIPGITETSVVSLIVAFVLGLLIGFLIKNVIKVGIIILAIVIILIAVGAITPTSVEHALMSLGQTATQAESKVSAYLDLLPYNSIAFIIGLVIGLVKG</sequence>
<dbReference type="OMA" id="VSYAMRI"/>
<reference evidence="7 9" key="3">
    <citation type="submission" date="2015-07" db="EMBL/GenBank/DDBJ databases">
        <title>Physiological, transcriptional responses and genome re-sequencing of acid resistant extremely thermoacidophilic Metallosphaera sedula SARC-M1.</title>
        <authorList>
            <person name="Ai C."/>
            <person name="McCarthy S."/>
            <person name="Eckrich V."/>
            <person name="Rudrappa D."/>
            <person name="Qiu G."/>
            <person name="Blum P."/>
        </authorList>
    </citation>
    <scope>NUCLEOTIDE SEQUENCE [LARGE SCALE GENOMIC DNA]</scope>
    <source>
        <strain evidence="7 9">SARC-M1</strain>
    </source>
</reference>
<evidence type="ECO:0000313" key="4">
    <source>
        <dbReference type="EMBL" id="AKV76639.1"/>
    </source>
</evidence>
<keyword evidence="1" id="KW-1133">Transmembrane helix</keyword>
<proteinExistence type="predicted"/>
<evidence type="ECO:0000313" key="9">
    <source>
        <dbReference type="Proteomes" id="UP000056255"/>
    </source>
</evidence>
<name>A0A088E6D1_9CREN</name>
<dbReference type="Proteomes" id="UP000029084">
    <property type="component" value="Chromosome"/>
</dbReference>
<evidence type="ECO:0000313" key="3">
    <source>
        <dbReference type="EMBL" id="AKV74400.1"/>
    </source>
</evidence>